<keyword evidence="1" id="KW-0489">Methyltransferase</keyword>
<comment type="caution">
    <text evidence="1">The sequence shown here is derived from an EMBL/GenBank/DDBJ whole genome shotgun (WGS) entry which is preliminary data.</text>
</comment>
<sequence length="283" mass="32270">MKRISVTCYNCGESRSELYDEENGFTYVKCVGCGLVYLNPQPSQEEINSSHKMGMHRGDSTINVTGSYSPLKVKNYESVLKDFYTKESLSQDSLNWLDIGCGFGEFIESLGNYTGNKLKVIGSEPNKQKQSFCVDRNLDVTFFDIESHDVKYDFISMLNVYSHLPDPVQFVRTLKSKLKDKGELFLETGHSSHLAAEDHHKPYYAPDHISFANQSIVEDILKRNGFEIVQTKIYRHAQFPLITKNPVAVMKESAKILLNRNGSIKNLFPKSPNRDMYIRARLA</sequence>
<accession>A0A6L9E9U8</accession>
<dbReference type="GO" id="GO:0008168">
    <property type="term" value="F:methyltransferase activity"/>
    <property type="evidence" value="ECO:0007669"/>
    <property type="project" value="UniProtKB-KW"/>
</dbReference>
<dbReference type="GO" id="GO:0032259">
    <property type="term" value="P:methylation"/>
    <property type="evidence" value="ECO:0007669"/>
    <property type="project" value="UniProtKB-KW"/>
</dbReference>
<dbReference type="InterPro" id="IPR029063">
    <property type="entry name" value="SAM-dependent_MTases_sf"/>
</dbReference>
<gene>
    <name evidence="1" type="ORF">GTQ38_05900</name>
</gene>
<keyword evidence="1" id="KW-0808">Transferase</keyword>
<dbReference type="CDD" id="cd02440">
    <property type="entry name" value="AdoMet_MTases"/>
    <property type="match status" value="1"/>
</dbReference>
<dbReference type="Pfam" id="PF13489">
    <property type="entry name" value="Methyltransf_23"/>
    <property type="match status" value="1"/>
</dbReference>
<protein>
    <submittedName>
        <fullName evidence="1">Methyltransferase domain-containing protein</fullName>
    </submittedName>
</protein>
<proteinExistence type="predicted"/>
<dbReference type="PANTHER" id="PTHR43861">
    <property type="entry name" value="TRANS-ACONITATE 2-METHYLTRANSFERASE-RELATED"/>
    <property type="match status" value="1"/>
</dbReference>
<keyword evidence="2" id="KW-1185">Reference proteome</keyword>
<name>A0A6L9E9U8_9FLAO</name>
<dbReference type="Gene3D" id="3.40.50.150">
    <property type="entry name" value="Vaccinia Virus protein VP39"/>
    <property type="match status" value="1"/>
</dbReference>
<dbReference type="EMBL" id="WXYO01000002">
    <property type="protein sequence ID" value="NAS11525.1"/>
    <property type="molecule type" value="Genomic_DNA"/>
</dbReference>
<evidence type="ECO:0000313" key="2">
    <source>
        <dbReference type="Proteomes" id="UP000475249"/>
    </source>
</evidence>
<reference evidence="1 2" key="1">
    <citation type="submission" date="2020-01" db="EMBL/GenBank/DDBJ databases">
        <title>Bacteria diversity of Porities sp.</title>
        <authorList>
            <person name="Wang G."/>
        </authorList>
    </citation>
    <scope>NUCLEOTIDE SEQUENCE [LARGE SCALE GENOMIC DNA]</scope>
    <source>
        <strain evidence="1 2">R33</strain>
    </source>
</reference>
<evidence type="ECO:0000313" key="1">
    <source>
        <dbReference type="EMBL" id="NAS11525.1"/>
    </source>
</evidence>
<organism evidence="1 2">
    <name type="scientific">Poritiphilus flavus</name>
    <dbReference type="NCBI Taxonomy" id="2697053"/>
    <lineage>
        <taxon>Bacteria</taxon>
        <taxon>Pseudomonadati</taxon>
        <taxon>Bacteroidota</taxon>
        <taxon>Flavobacteriia</taxon>
        <taxon>Flavobacteriales</taxon>
        <taxon>Flavobacteriaceae</taxon>
        <taxon>Poritiphilus</taxon>
    </lineage>
</organism>
<dbReference type="AlphaFoldDB" id="A0A6L9E9U8"/>
<dbReference type="Proteomes" id="UP000475249">
    <property type="component" value="Unassembled WGS sequence"/>
</dbReference>
<dbReference type="RefSeq" id="WP_161434546.1">
    <property type="nucleotide sequence ID" value="NZ_WXYO01000002.1"/>
</dbReference>
<dbReference type="SUPFAM" id="SSF53335">
    <property type="entry name" value="S-adenosyl-L-methionine-dependent methyltransferases"/>
    <property type="match status" value="1"/>
</dbReference>